<sequence length="87" mass="9577">MVTGQCADVLQVIRERQPVPSFELTANLAIPEAAARVRDLRAKGFNILTVILPEFEFRGVIRRNVALYSLGVPEWPAPGFLGEEGQA</sequence>
<evidence type="ECO:0000313" key="3">
    <source>
        <dbReference type="Proteomes" id="UP000306324"/>
    </source>
</evidence>
<dbReference type="Pfam" id="PF14090">
    <property type="entry name" value="HTH_39"/>
    <property type="match status" value="1"/>
</dbReference>
<comment type="caution">
    <text evidence="2">The sequence shown here is derived from an EMBL/GenBank/DDBJ whole genome shotgun (WGS) entry which is preliminary data.</text>
</comment>
<keyword evidence="3" id="KW-1185">Reference proteome</keyword>
<dbReference type="EMBL" id="SWAD01000040">
    <property type="protein sequence ID" value="TMQ76814.1"/>
    <property type="molecule type" value="Genomic_DNA"/>
</dbReference>
<dbReference type="Proteomes" id="UP000306324">
    <property type="component" value="Unassembled WGS sequence"/>
</dbReference>
<name>A0A5S4EN37_9PROT</name>
<proteinExistence type="predicted"/>
<dbReference type="AlphaFoldDB" id="A0A5S4EN37"/>
<gene>
    <name evidence="2" type="ORF">ACCUM_3946</name>
</gene>
<organism evidence="2 3">
    <name type="scientific">Candidatus Accumulibacter phosphatis</name>
    <dbReference type="NCBI Taxonomy" id="327160"/>
    <lineage>
        <taxon>Bacteria</taxon>
        <taxon>Pseudomonadati</taxon>
        <taxon>Pseudomonadota</taxon>
        <taxon>Betaproteobacteria</taxon>
        <taxon>Candidatus Accumulibacter</taxon>
    </lineage>
</organism>
<protein>
    <recommendedName>
        <fullName evidence="1">Winged helix-turn-helix domain-containing protein</fullName>
    </recommendedName>
</protein>
<dbReference type="InterPro" id="IPR055245">
    <property type="entry name" value="HTH_proteobacteria"/>
</dbReference>
<reference evidence="2 3" key="1">
    <citation type="submission" date="2019-04" db="EMBL/GenBank/DDBJ databases">
        <title>A novel phosphate-accumulating bacterium identified in bioreactor for phosphate removal from wastewater.</title>
        <authorList>
            <person name="Kotlyarov R.Y."/>
            <person name="Beletsky A.V."/>
            <person name="Kallistova A.Y."/>
            <person name="Dorofeev A.G."/>
            <person name="Nikolaev Y.Y."/>
            <person name="Pimenov N.V."/>
            <person name="Ravin N.V."/>
            <person name="Mardanov A.V."/>
        </authorList>
    </citation>
    <scope>NUCLEOTIDE SEQUENCE [LARGE SCALE GENOMIC DNA]</scope>
    <source>
        <strain evidence="2 3">Bin19</strain>
    </source>
</reference>
<evidence type="ECO:0000259" key="1">
    <source>
        <dbReference type="Pfam" id="PF14090"/>
    </source>
</evidence>
<accession>A0A5S4EN37</accession>
<feature type="domain" description="Winged helix-turn-helix" evidence="1">
    <location>
        <begin position="5"/>
        <end position="72"/>
    </location>
</feature>
<evidence type="ECO:0000313" key="2">
    <source>
        <dbReference type="EMBL" id="TMQ76814.1"/>
    </source>
</evidence>